<dbReference type="Proteomes" id="UP000494206">
    <property type="component" value="Unassembled WGS sequence"/>
</dbReference>
<evidence type="ECO:0000313" key="4">
    <source>
        <dbReference type="Proteomes" id="UP000494206"/>
    </source>
</evidence>
<dbReference type="PIRSF" id="PIRSF015697">
    <property type="entry name" value="UCP015697"/>
    <property type="match status" value="1"/>
</dbReference>
<dbReference type="Pfam" id="PF01579">
    <property type="entry name" value="DUF19"/>
    <property type="match status" value="1"/>
</dbReference>
<dbReference type="InterPro" id="IPR016638">
    <property type="entry name" value="UPF0376"/>
</dbReference>
<dbReference type="AlphaFoldDB" id="A0A8S1F0F3"/>
<evidence type="ECO:0000313" key="3">
    <source>
        <dbReference type="EMBL" id="CAB3405916.1"/>
    </source>
</evidence>
<feature type="domain" description="T20D4.11-like" evidence="2">
    <location>
        <begin position="28"/>
        <end position="190"/>
    </location>
</feature>
<keyword evidence="1" id="KW-0732">Signal</keyword>
<dbReference type="EMBL" id="CADEPM010000005">
    <property type="protein sequence ID" value="CAB3405916.1"/>
    <property type="molecule type" value="Genomic_DNA"/>
</dbReference>
<dbReference type="OrthoDB" id="5804752at2759"/>
<sequence length="195" mass="21845">MLRNIAFLLVAVAVCQAASVPSKSENNCTIADALIAMSCVFKFEDFSNKVDKLDFEDKKDLNEFQKSCDSLQKCVEALKCDPKFSVSSDMIKGYCDAVRFIGGAEFKQCADKVEQKESKCFDDWNPFPNFDDDDNNDEKNVDPKKPLPVCQDFYGKDNCLKNEITDICGKDQWEGLKGAFSSIAKTLNQCVPPQI</sequence>
<proteinExistence type="predicted"/>
<comment type="caution">
    <text evidence="3">The sequence shown here is derived from an EMBL/GenBank/DDBJ whole genome shotgun (WGS) entry which is preliminary data.</text>
</comment>
<dbReference type="PANTHER" id="PTHR21453">
    <property type="entry name" value="DUF19 DOMAIN-CONTAINING PROTEIN-RELATED-RELATED"/>
    <property type="match status" value="1"/>
</dbReference>
<keyword evidence="4" id="KW-1185">Reference proteome</keyword>
<evidence type="ECO:0000259" key="2">
    <source>
        <dbReference type="Pfam" id="PF01579"/>
    </source>
</evidence>
<feature type="chain" id="PRO_5035941994" description="T20D4.11-like domain-containing protein" evidence="1">
    <location>
        <begin position="18"/>
        <end position="195"/>
    </location>
</feature>
<accession>A0A8S1F0F3</accession>
<evidence type="ECO:0000256" key="1">
    <source>
        <dbReference type="SAM" id="SignalP"/>
    </source>
</evidence>
<protein>
    <recommendedName>
        <fullName evidence="2">T20D4.11-like domain-containing protein</fullName>
    </recommendedName>
</protein>
<dbReference type="InterPro" id="IPR002542">
    <property type="entry name" value="T20D4.11-like_dom"/>
</dbReference>
<organism evidence="3 4">
    <name type="scientific">Caenorhabditis bovis</name>
    <dbReference type="NCBI Taxonomy" id="2654633"/>
    <lineage>
        <taxon>Eukaryota</taxon>
        <taxon>Metazoa</taxon>
        <taxon>Ecdysozoa</taxon>
        <taxon>Nematoda</taxon>
        <taxon>Chromadorea</taxon>
        <taxon>Rhabditida</taxon>
        <taxon>Rhabditina</taxon>
        <taxon>Rhabditomorpha</taxon>
        <taxon>Rhabditoidea</taxon>
        <taxon>Rhabditidae</taxon>
        <taxon>Peloderinae</taxon>
        <taxon>Caenorhabditis</taxon>
    </lineage>
</organism>
<gene>
    <name evidence="3" type="ORF">CBOVIS_LOCUS8057</name>
</gene>
<feature type="signal peptide" evidence="1">
    <location>
        <begin position="1"/>
        <end position="17"/>
    </location>
</feature>
<reference evidence="3 4" key="1">
    <citation type="submission" date="2020-04" db="EMBL/GenBank/DDBJ databases">
        <authorList>
            <person name="Laetsch R D."/>
            <person name="Stevens L."/>
            <person name="Kumar S."/>
            <person name="Blaxter L. M."/>
        </authorList>
    </citation>
    <scope>NUCLEOTIDE SEQUENCE [LARGE SCALE GENOMIC DNA]</scope>
</reference>
<name>A0A8S1F0F3_9PELO</name>